<gene>
    <name evidence="12" type="primary">cas3</name>
    <name evidence="12" type="ORF">R6Y96_04330</name>
</gene>
<evidence type="ECO:0000256" key="2">
    <source>
        <dbReference type="ARBA" id="ARBA00009046"/>
    </source>
</evidence>
<dbReference type="SMART" id="SM00487">
    <property type="entry name" value="DEXDc"/>
    <property type="match status" value="1"/>
</dbReference>
<dbReference type="AlphaFoldDB" id="A0AAX4FX74"/>
<dbReference type="Pfam" id="PF22590">
    <property type="entry name" value="Cas3-like_C_2"/>
    <property type="match status" value="1"/>
</dbReference>
<dbReference type="PROSITE" id="PS51192">
    <property type="entry name" value="HELICASE_ATP_BIND_1"/>
    <property type="match status" value="1"/>
</dbReference>
<dbReference type="CDD" id="cd17930">
    <property type="entry name" value="DEXHc_cas3"/>
    <property type="match status" value="1"/>
</dbReference>
<dbReference type="SUPFAM" id="SSF109604">
    <property type="entry name" value="HD-domain/PDEase-like"/>
    <property type="match status" value="1"/>
</dbReference>
<sequence length="772" mass="88574">MGASLEGLSSRRWQKGKGDREFLEYDEKSYVYLIYIEHFDSVTSVMYYAHSTDSPDKRCWQLLGVHLKNVADIASTFADRFDAGDLAYAAGLLHDIGKYSIEFQRRLEGASIRVDHSTAGAREARALYNWQLSRLLEYIITGHHGGLLNYGSSESGLEERLANKYLPDYSAYREEISVPDLTNFRIKLRPIRKKKGFSVSFFTRMLYSCLVDADSLDTESFADPRSARARGQYESFENLSKKLDDYMVSLHSKAEDTAINRYRREIYERCRAMATLPPQFFSLTVPTGGGKTLSSMAFALDHLKYHGLDRIVYVIPYTSIIEQNAATFRKVFGGRNVLEHHSNFDPAAIVDDDVGSVEHFLKLSAENWDMPIVVTTNVQFFESLFSNRRSRCRKIHNLARSVIILDEAQMLPTEYLMPCLQALSELVRNYGSTVLICTATQPKLGDLLDRELRPVEIMHSPEELYEAFRRVRVTDLGSLSDEELSARLKEHRQVLCIVNTRAHAQNLHAELSKHEKCFHLSARMCPVHRRKQLGEIRRLLREGADCRVVSTQLIEAGVDIDFPVVYRAIAGVDSIAQAAGRCNREGKNERGDVYIFRSTERYGQATTSWQRLTAEIGRMVIDTHEDPLSLQTVEAYFQKLYSYEGEDGLDKKKIIFSFEKRARDLAFPFEDVGWEFSIIEQATKDLIIPYGEEGRSLLNDLRTGENPWKYARRLQGYTIGIYPDEFKELERADLIDLLDERFYVLNDMSKYSEEIGLINRKGIEEERSLLIV</sequence>
<dbReference type="NCBIfam" id="TIGR01596">
    <property type="entry name" value="cas3_HD"/>
    <property type="match status" value="1"/>
</dbReference>
<dbReference type="InterPro" id="IPR014001">
    <property type="entry name" value="Helicase_ATP-bd"/>
</dbReference>
<dbReference type="SUPFAM" id="SSF52540">
    <property type="entry name" value="P-loop containing nucleoside triphosphate hydrolases"/>
    <property type="match status" value="1"/>
</dbReference>
<dbReference type="GO" id="GO:0003676">
    <property type="term" value="F:nucleic acid binding"/>
    <property type="evidence" value="ECO:0007669"/>
    <property type="project" value="InterPro"/>
</dbReference>
<dbReference type="NCBIfam" id="TIGR00277">
    <property type="entry name" value="HDIG"/>
    <property type="match status" value="1"/>
</dbReference>
<dbReference type="GO" id="GO:0016787">
    <property type="term" value="F:hydrolase activity"/>
    <property type="evidence" value="ECO:0007669"/>
    <property type="project" value="UniProtKB-KW"/>
</dbReference>
<dbReference type="InterPro" id="IPR006675">
    <property type="entry name" value="HDIG_dom"/>
</dbReference>
<dbReference type="SMART" id="SM00471">
    <property type="entry name" value="HDc"/>
    <property type="match status" value="1"/>
</dbReference>
<evidence type="ECO:0000256" key="4">
    <source>
        <dbReference type="ARBA" id="ARBA00022723"/>
    </source>
</evidence>
<dbReference type="GO" id="GO:0005524">
    <property type="term" value="F:ATP binding"/>
    <property type="evidence" value="ECO:0007669"/>
    <property type="project" value="UniProtKB-KW"/>
</dbReference>
<dbReference type="PANTHER" id="PTHR24031">
    <property type="entry name" value="RNA HELICASE"/>
    <property type="match status" value="1"/>
</dbReference>
<dbReference type="PROSITE" id="PS51643">
    <property type="entry name" value="HD_CAS3"/>
    <property type="match status" value="1"/>
</dbReference>
<comment type="similarity">
    <text evidence="1">In the N-terminal section; belongs to the CRISPR-associated nuclease Cas3-HD family.</text>
</comment>
<dbReference type="NCBIfam" id="TIGR01587">
    <property type="entry name" value="cas3_core"/>
    <property type="match status" value="1"/>
</dbReference>
<dbReference type="InterPro" id="IPR006674">
    <property type="entry name" value="HD_domain"/>
</dbReference>
<dbReference type="InterPro" id="IPR006483">
    <property type="entry name" value="CRISPR-assoc_Cas3_HD"/>
</dbReference>
<reference evidence="12 13" key="1">
    <citation type="submission" date="2023-10" db="EMBL/GenBank/DDBJ databases">
        <title>The complete genome sequence of Methanoculleus receptaculi DSM 18860.</title>
        <authorList>
            <person name="Lai S.-J."/>
            <person name="You Y.-T."/>
            <person name="Chen S.-C."/>
        </authorList>
    </citation>
    <scope>NUCLEOTIDE SEQUENCE [LARGE SCALE GENOMIC DNA]</scope>
    <source>
        <strain evidence="12 13">DSM 18860</strain>
    </source>
</reference>
<dbReference type="InterPro" id="IPR006474">
    <property type="entry name" value="Helicase_Cas3_CRISPR-ass_core"/>
</dbReference>
<dbReference type="Gene3D" id="3.40.50.300">
    <property type="entry name" value="P-loop containing nucleotide triphosphate hydrolases"/>
    <property type="match status" value="2"/>
</dbReference>
<feature type="domain" description="Helicase ATP-binding" evidence="10">
    <location>
        <begin position="272"/>
        <end position="459"/>
    </location>
</feature>
<dbReference type="InterPro" id="IPR038257">
    <property type="entry name" value="CRISPR-assoc_Cas3_HD_sf"/>
</dbReference>
<dbReference type="GO" id="GO:0140097">
    <property type="term" value="F:catalytic activity, acting on DNA"/>
    <property type="evidence" value="ECO:0007669"/>
    <property type="project" value="UniProtKB-ARBA"/>
</dbReference>
<dbReference type="InterPro" id="IPR011545">
    <property type="entry name" value="DEAD/DEAH_box_helicase_dom"/>
</dbReference>
<keyword evidence="13" id="KW-1185">Reference proteome</keyword>
<dbReference type="Pfam" id="PF00270">
    <property type="entry name" value="DEAD"/>
    <property type="match status" value="1"/>
</dbReference>
<dbReference type="InterPro" id="IPR054712">
    <property type="entry name" value="Cas3-like_dom"/>
</dbReference>
<keyword evidence="5" id="KW-0547">Nucleotide-binding</keyword>
<keyword evidence="9" id="KW-0051">Antiviral defense</keyword>
<name>A0AAX4FX74_9EURY</name>
<evidence type="ECO:0000256" key="6">
    <source>
        <dbReference type="ARBA" id="ARBA00022801"/>
    </source>
</evidence>
<keyword evidence="4" id="KW-0479">Metal-binding</keyword>
<dbReference type="Pfam" id="PF01966">
    <property type="entry name" value="HD"/>
    <property type="match status" value="1"/>
</dbReference>
<evidence type="ECO:0000259" key="10">
    <source>
        <dbReference type="PROSITE" id="PS51192"/>
    </source>
</evidence>
<keyword evidence="3" id="KW-0540">Nuclease</keyword>
<evidence type="ECO:0000259" key="11">
    <source>
        <dbReference type="PROSITE" id="PS51643"/>
    </source>
</evidence>
<evidence type="ECO:0000256" key="5">
    <source>
        <dbReference type="ARBA" id="ARBA00022741"/>
    </source>
</evidence>
<dbReference type="GO" id="GO:0051607">
    <property type="term" value="P:defense response to virus"/>
    <property type="evidence" value="ECO:0007669"/>
    <property type="project" value="UniProtKB-KW"/>
</dbReference>
<dbReference type="GO" id="GO:0046872">
    <property type="term" value="F:metal ion binding"/>
    <property type="evidence" value="ECO:0007669"/>
    <property type="project" value="UniProtKB-KW"/>
</dbReference>
<evidence type="ECO:0000313" key="13">
    <source>
        <dbReference type="Proteomes" id="UP001305652"/>
    </source>
</evidence>
<evidence type="ECO:0000256" key="3">
    <source>
        <dbReference type="ARBA" id="ARBA00022722"/>
    </source>
</evidence>
<evidence type="ECO:0000256" key="1">
    <source>
        <dbReference type="ARBA" id="ARBA00006847"/>
    </source>
</evidence>
<evidence type="ECO:0000313" key="12">
    <source>
        <dbReference type="EMBL" id="WOX58467.1"/>
    </source>
</evidence>
<keyword evidence="8" id="KW-0067">ATP-binding</keyword>
<keyword evidence="7" id="KW-0347">Helicase</keyword>
<dbReference type="KEGG" id="mrc:R6Y96_04330"/>
<evidence type="ECO:0000256" key="7">
    <source>
        <dbReference type="ARBA" id="ARBA00022806"/>
    </source>
</evidence>
<dbReference type="Gene3D" id="1.10.3210.30">
    <property type="match status" value="1"/>
</dbReference>
<keyword evidence="6" id="KW-0378">Hydrolase</keyword>
<comment type="similarity">
    <text evidence="2">In the central section; belongs to the CRISPR-associated helicase Cas3 family.</text>
</comment>
<dbReference type="InterPro" id="IPR003607">
    <property type="entry name" value="HD/PDEase_dom"/>
</dbReference>
<dbReference type="Proteomes" id="UP001305652">
    <property type="component" value="Chromosome"/>
</dbReference>
<dbReference type="GeneID" id="85732357"/>
<dbReference type="RefSeq" id="WP_318622302.1">
    <property type="nucleotide sequence ID" value="NZ_CP137642.1"/>
</dbReference>
<dbReference type="CDD" id="cd09641">
    <property type="entry name" value="Cas3''_I"/>
    <property type="match status" value="1"/>
</dbReference>
<dbReference type="GO" id="GO:0004518">
    <property type="term" value="F:nuclease activity"/>
    <property type="evidence" value="ECO:0007669"/>
    <property type="project" value="UniProtKB-KW"/>
</dbReference>
<accession>A0AAX4FX74</accession>
<evidence type="ECO:0000256" key="9">
    <source>
        <dbReference type="ARBA" id="ARBA00023118"/>
    </source>
</evidence>
<dbReference type="InterPro" id="IPR027417">
    <property type="entry name" value="P-loop_NTPase"/>
</dbReference>
<feature type="domain" description="HD Cas3-type" evidence="11">
    <location>
        <begin position="56"/>
        <end position="216"/>
    </location>
</feature>
<dbReference type="GO" id="GO:0004386">
    <property type="term" value="F:helicase activity"/>
    <property type="evidence" value="ECO:0007669"/>
    <property type="project" value="UniProtKB-KW"/>
</dbReference>
<dbReference type="EMBL" id="CP137642">
    <property type="protein sequence ID" value="WOX58467.1"/>
    <property type="molecule type" value="Genomic_DNA"/>
</dbReference>
<organism evidence="12 13">
    <name type="scientific">Methanoculleus receptaculi</name>
    <dbReference type="NCBI Taxonomy" id="394967"/>
    <lineage>
        <taxon>Archaea</taxon>
        <taxon>Methanobacteriati</taxon>
        <taxon>Methanobacteriota</taxon>
        <taxon>Stenosarchaea group</taxon>
        <taxon>Methanomicrobia</taxon>
        <taxon>Methanomicrobiales</taxon>
        <taxon>Methanomicrobiaceae</taxon>
        <taxon>Methanoculleus</taxon>
    </lineage>
</organism>
<protein>
    <submittedName>
        <fullName evidence="12">CRISPR-associated helicase Cas3</fullName>
    </submittedName>
</protein>
<evidence type="ECO:0000256" key="8">
    <source>
        <dbReference type="ARBA" id="ARBA00022840"/>
    </source>
</evidence>
<proteinExistence type="inferred from homology"/>